<gene>
    <name evidence="6" type="primary">LOC127741507</name>
</gene>
<dbReference type="CDD" id="cd01647">
    <property type="entry name" value="RT_LTR"/>
    <property type="match status" value="1"/>
</dbReference>
<feature type="repeat" description="PPR" evidence="2">
    <location>
        <begin position="125"/>
        <end position="159"/>
    </location>
</feature>
<dbReference type="PROSITE" id="PS50878">
    <property type="entry name" value="RT_POL"/>
    <property type="match status" value="1"/>
</dbReference>
<dbReference type="Gene3D" id="3.30.70.270">
    <property type="match status" value="2"/>
</dbReference>
<evidence type="ECO:0000313" key="5">
    <source>
        <dbReference type="Proteomes" id="UP000515211"/>
    </source>
</evidence>
<dbReference type="InterPro" id="IPR000477">
    <property type="entry name" value="RT_dom"/>
</dbReference>
<name>A0A9C6T9N1_ARADU</name>
<dbReference type="PANTHER" id="PTHR24559">
    <property type="entry name" value="TRANSPOSON TY3-I GAG-POL POLYPROTEIN"/>
    <property type="match status" value="1"/>
</dbReference>
<evidence type="ECO:0000256" key="1">
    <source>
        <dbReference type="ARBA" id="ARBA00022737"/>
    </source>
</evidence>
<dbReference type="InterPro" id="IPR041577">
    <property type="entry name" value="RT_RNaseH_2"/>
</dbReference>
<sequence>MVLMDDKALSASLPRPTPLLSPTHSSSITAIHTLLSSPSSALYNFVTLRHLSLAPDFHTFPFAFKACSLLPSSSSISIALSLHSQAFKFGFFADPFSLNALICIYSLHRRIHDTHKLFNESSHRDVVSYNVMVHGYSNVKLCYEAIDLFNEMIGLGIRPDNMDMANVLSACAQTRELEQGRIVHDYITRNGIPIDSYLATGLVDLNQMAPRGCGRGRGRGRTNAHVLKVNPNDPVNFMAGLENMAAAMQATAEALGQQMNHHGNDEGKVQGSMTLVVSEGQRVKFATYLLTREASHWWQGVRCLLQQGDDYITWNAFREEFYKKYFPTSIRMTKELELLQLKQGTMSVSEYTDKFEELFSSVGPLEIKTFSELVNKSRIAEECVKKVAAERESHKGSFSQNQRKNLAPRGPSFKLGGSFRKSNNNNNNSQGKRFGKQPQSEQACARCGIHHLGASCKAAWGLCYSCGKAGHKATNYPEKQKQGAGKAQQTGRVFTTSAIGTEGSEALIRVLGYDLKVYNATHEAMITRLGCPQVLFRVQQRDFVHNLICLSMIGLDLILDLDWLSKNHVLLDCLVKSLYLMPEDTEGPVVVNSYYLNSMMVNCSGTKCQRILLLIAGVSGDDQRLEQILVVCEFSEVFSDDIDEFSPNREVEFVIELVPGAGPISSAPYRMSPLEMAELKSQLKDLLGKNFIRPSVSPWGAPVLLVKKKDESMQLCVDYRQLNKVTIKNKYPLPKIDDLMDQLQGAGVFSKIDLRSGYHQIRVREEDIPNTTFKTRYGHYEYTVMSFGLMNAPAVFIDYMNRVFHLFLDKFVVVFIDNILIYSKTEEEHVEHLKTMLQILKEKKLDAKLSKLSKQGIAVDPSKVEAVMEWKQQTTITKIRMSFLSLAGYYRRFIKGFSQLALPLTKLTCKDTPFVWTPECEESFQALKKKSTTAPVLMSPEPNELFEVYCDASLKGLRCVLMLHHNVLAYASRQLRPHEVKYPTHNLELAAKELNMRQIRWMELLKNYDFELNYHPGKAIVVTDALSRKSLYAAWMMLQEEKLLKGFESLKIGAQEVSGTLCLSRSEISKSFWNPTKLEYGLPSSNRWSIREDDPNTRGHVESLCLGPTSELGSIYAVSGVCIQ</sequence>
<evidence type="ECO:0000256" key="3">
    <source>
        <dbReference type="SAM" id="MobiDB-lite"/>
    </source>
</evidence>
<accession>A0A9C6T9N1</accession>
<dbReference type="Pfam" id="PF03732">
    <property type="entry name" value="Retrotrans_gag"/>
    <property type="match status" value="1"/>
</dbReference>
<organism evidence="5 6">
    <name type="scientific">Arachis duranensis</name>
    <name type="common">Wild peanut</name>
    <dbReference type="NCBI Taxonomy" id="130453"/>
    <lineage>
        <taxon>Eukaryota</taxon>
        <taxon>Viridiplantae</taxon>
        <taxon>Streptophyta</taxon>
        <taxon>Embryophyta</taxon>
        <taxon>Tracheophyta</taxon>
        <taxon>Spermatophyta</taxon>
        <taxon>Magnoliopsida</taxon>
        <taxon>eudicotyledons</taxon>
        <taxon>Gunneridae</taxon>
        <taxon>Pentapetalae</taxon>
        <taxon>rosids</taxon>
        <taxon>fabids</taxon>
        <taxon>Fabales</taxon>
        <taxon>Fabaceae</taxon>
        <taxon>Papilionoideae</taxon>
        <taxon>50 kb inversion clade</taxon>
        <taxon>dalbergioids sensu lato</taxon>
        <taxon>Dalbergieae</taxon>
        <taxon>Pterocarpus clade</taxon>
        <taxon>Arachis</taxon>
    </lineage>
</organism>
<dbReference type="AlphaFoldDB" id="A0A9C6T9N1"/>
<keyword evidence="5" id="KW-1185">Reference proteome</keyword>
<dbReference type="InterPro" id="IPR043502">
    <property type="entry name" value="DNA/RNA_pol_sf"/>
</dbReference>
<dbReference type="NCBIfam" id="TIGR00756">
    <property type="entry name" value="PPR"/>
    <property type="match status" value="1"/>
</dbReference>
<dbReference type="Pfam" id="PF17919">
    <property type="entry name" value="RT_RNaseH_2"/>
    <property type="match status" value="1"/>
</dbReference>
<dbReference type="FunFam" id="3.30.70.270:FF:000020">
    <property type="entry name" value="Transposon Tf2-6 polyprotein-like Protein"/>
    <property type="match status" value="1"/>
</dbReference>
<feature type="region of interest" description="Disordered" evidence="3">
    <location>
        <begin position="394"/>
        <end position="436"/>
    </location>
</feature>
<dbReference type="PROSITE" id="PS51375">
    <property type="entry name" value="PPR"/>
    <property type="match status" value="1"/>
</dbReference>
<dbReference type="GeneID" id="127741507"/>
<proteinExistence type="predicted"/>
<dbReference type="InterPro" id="IPR043128">
    <property type="entry name" value="Rev_trsase/Diguanyl_cyclase"/>
</dbReference>
<feature type="domain" description="Reverse transcriptase" evidence="4">
    <location>
        <begin position="687"/>
        <end position="888"/>
    </location>
</feature>
<dbReference type="KEGG" id="adu:127741507"/>
<evidence type="ECO:0000313" key="6">
    <source>
        <dbReference type="RefSeq" id="XP_052110137.1"/>
    </source>
</evidence>
<dbReference type="Pfam" id="PF08284">
    <property type="entry name" value="RVP_2"/>
    <property type="match status" value="1"/>
</dbReference>
<dbReference type="Gene3D" id="1.25.40.10">
    <property type="entry name" value="Tetratricopeptide repeat domain"/>
    <property type="match status" value="1"/>
</dbReference>
<protein>
    <submittedName>
        <fullName evidence="6">Uncharacterized protein LOC127741507</fullName>
    </submittedName>
</protein>
<dbReference type="SUPFAM" id="SSF56672">
    <property type="entry name" value="DNA/RNA polymerases"/>
    <property type="match status" value="1"/>
</dbReference>
<reference evidence="6" key="2">
    <citation type="submission" date="2025-08" db="UniProtKB">
        <authorList>
            <consortium name="RefSeq"/>
        </authorList>
    </citation>
    <scope>IDENTIFICATION</scope>
    <source>
        <tissue evidence="6">Whole plant</tissue>
    </source>
</reference>
<dbReference type="Proteomes" id="UP000515211">
    <property type="component" value="Chromosome 9"/>
</dbReference>
<evidence type="ECO:0000259" key="4">
    <source>
        <dbReference type="PROSITE" id="PS50878"/>
    </source>
</evidence>
<dbReference type="Pfam" id="PF00078">
    <property type="entry name" value="RVT_1"/>
    <property type="match status" value="1"/>
</dbReference>
<dbReference type="InterPro" id="IPR005162">
    <property type="entry name" value="Retrotrans_gag_dom"/>
</dbReference>
<keyword evidence="1" id="KW-0677">Repeat</keyword>
<dbReference type="InterPro" id="IPR002885">
    <property type="entry name" value="PPR_rpt"/>
</dbReference>
<reference evidence="5" key="1">
    <citation type="journal article" date="2016" name="Nat. Genet.">
        <title>The genome sequences of Arachis duranensis and Arachis ipaensis, the diploid ancestors of cultivated peanut.</title>
        <authorList>
            <person name="Bertioli D.J."/>
            <person name="Cannon S.B."/>
            <person name="Froenicke L."/>
            <person name="Huang G."/>
            <person name="Farmer A.D."/>
            <person name="Cannon E.K."/>
            <person name="Liu X."/>
            <person name="Gao D."/>
            <person name="Clevenger J."/>
            <person name="Dash S."/>
            <person name="Ren L."/>
            <person name="Moretzsohn M.C."/>
            <person name="Shirasawa K."/>
            <person name="Huang W."/>
            <person name="Vidigal B."/>
            <person name="Abernathy B."/>
            <person name="Chu Y."/>
            <person name="Niederhuth C.E."/>
            <person name="Umale P."/>
            <person name="Araujo A.C."/>
            <person name="Kozik A."/>
            <person name="Kim K.D."/>
            <person name="Burow M.D."/>
            <person name="Varshney R.K."/>
            <person name="Wang X."/>
            <person name="Zhang X."/>
            <person name="Barkley N."/>
            <person name="Guimaraes P.M."/>
            <person name="Isobe S."/>
            <person name="Guo B."/>
            <person name="Liao B."/>
            <person name="Stalker H.T."/>
            <person name="Schmitz R.J."/>
            <person name="Scheffler B.E."/>
            <person name="Leal-Bertioli S.C."/>
            <person name="Xun X."/>
            <person name="Jackson S.A."/>
            <person name="Michelmore R."/>
            <person name="Ozias-Akins P."/>
        </authorList>
    </citation>
    <scope>NUCLEOTIDE SEQUENCE [LARGE SCALE GENOMIC DNA]</scope>
    <source>
        <strain evidence="5">cv. V14167</strain>
    </source>
</reference>
<evidence type="ECO:0000256" key="2">
    <source>
        <dbReference type="PROSITE-ProRule" id="PRU00708"/>
    </source>
</evidence>
<dbReference type="Pfam" id="PF13041">
    <property type="entry name" value="PPR_2"/>
    <property type="match status" value="1"/>
</dbReference>
<dbReference type="RefSeq" id="XP_052110137.1">
    <property type="nucleotide sequence ID" value="XM_052254177.1"/>
</dbReference>
<dbReference type="InterPro" id="IPR053134">
    <property type="entry name" value="RNA-dir_DNA_polymerase"/>
</dbReference>
<dbReference type="Gene3D" id="3.10.10.10">
    <property type="entry name" value="HIV Type 1 Reverse Transcriptase, subunit A, domain 1"/>
    <property type="match status" value="1"/>
</dbReference>
<dbReference type="InterPro" id="IPR011990">
    <property type="entry name" value="TPR-like_helical_dom_sf"/>
</dbReference>
<dbReference type="PANTHER" id="PTHR24559:SF444">
    <property type="entry name" value="REVERSE TRANSCRIPTASE DOMAIN-CONTAINING PROTEIN"/>
    <property type="match status" value="1"/>
</dbReference>